<evidence type="ECO:0000259" key="1">
    <source>
        <dbReference type="SMART" id="SM00587"/>
    </source>
</evidence>
<gene>
    <name evidence="3" type="primary">LOC111354256</name>
</gene>
<dbReference type="Gene3D" id="3.90.1200.10">
    <property type="match status" value="1"/>
</dbReference>
<keyword evidence="2" id="KW-1185">Reference proteome</keyword>
<dbReference type="GeneID" id="111354256"/>
<dbReference type="SUPFAM" id="SSF56112">
    <property type="entry name" value="Protein kinase-like (PK-like)"/>
    <property type="match status" value="1"/>
</dbReference>
<dbReference type="Proteomes" id="UP000301870">
    <property type="component" value="Chromosome 18"/>
</dbReference>
<dbReference type="PANTHER" id="PTHR11012">
    <property type="entry name" value="PROTEIN KINASE-LIKE DOMAIN-CONTAINING"/>
    <property type="match status" value="1"/>
</dbReference>
<name>A0A9J7IPZ7_SPOLT</name>
<dbReference type="AlphaFoldDB" id="A0A9J7IPZ7"/>
<dbReference type="InterPro" id="IPR015897">
    <property type="entry name" value="CHK_kinase-like"/>
</dbReference>
<feature type="domain" description="CHK kinase-like" evidence="1">
    <location>
        <begin position="159"/>
        <end position="352"/>
    </location>
</feature>
<dbReference type="Pfam" id="PF02958">
    <property type="entry name" value="EcKL"/>
    <property type="match status" value="1"/>
</dbReference>
<evidence type="ECO:0000313" key="2">
    <source>
        <dbReference type="Proteomes" id="UP000301870"/>
    </source>
</evidence>
<dbReference type="InterPro" id="IPR011009">
    <property type="entry name" value="Kinase-like_dom_sf"/>
</dbReference>
<proteinExistence type="predicted"/>
<dbReference type="OrthoDB" id="191037at2759"/>
<dbReference type="PANTHER" id="PTHR11012:SF30">
    <property type="entry name" value="PROTEIN KINASE-LIKE DOMAIN-CONTAINING"/>
    <property type="match status" value="1"/>
</dbReference>
<reference evidence="3" key="1">
    <citation type="submission" date="2025-08" db="UniProtKB">
        <authorList>
            <consortium name="RefSeq"/>
        </authorList>
    </citation>
    <scope>IDENTIFICATION</scope>
    <source>
        <strain evidence="3">Ishihara</strain>
        <tissue evidence="3">Whole body</tissue>
    </source>
</reference>
<dbReference type="InterPro" id="IPR004119">
    <property type="entry name" value="EcKL"/>
</dbReference>
<accession>A0A9J7IPZ7</accession>
<protein>
    <submittedName>
        <fullName evidence="3">Uncharacterized protein LOC111354256</fullName>
    </submittedName>
</protein>
<dbReference type="KEGG" id="sliu:111354256"/>
<dbReference type="RefSeq" id="XP_022823363.1">
    <property type="nucleotide sequence ID" value="XM_022967595.1"/>
</dbReference>
<organism evidence="2 3">
    <name type="scientific">Spodoptera litura</name>
    <name type="common">Asian cotton leafworm</name>
    <dbReference type="NCBI Taxonomy" id="69820"/>
    <lineage>
        <taxon>Eukaryota</taxon>
        <taxon>Metazoa</taxon>
        <taxon>Ecdysozoa</taxon>
        <taxon>Arthropoda</taxon>
        <taxon>Hexapoda</taxon>
        <taxon>Insecta</taxon>
        <taxon>Pterygota</taxon>
        <taxon>Neoptera</taxon>
        <taxon>Endopterygota</taxon>
        <taxon>Lepidoptera</taxon>
        <taxon>Glossata</taxon>
        <taxon>Ditrysia</taxon>
        <taxon>Noctuoidea</taxon>
        <taxon>Noctuidae</taxon>
        <taxon>Amphipyrinae</taxon>
        <taxon>Spodoptera</taxon>
    </lineage>
</organism>
<sequence length="442" mass="50245">MYTSCVVSKYIGYRIVGLTLSSTNHVSMAPINFEGNFEDVTEKQLEFINEVIEEHGFKGSKVTFAAAGAVGDNYAANVKRIKVEGEKGTLSIIAKIAPTNEIARYRLNAALSFGNEHLMYSEYIPKLLQLQKDAGVPEDEQIKFPKCYGTNIEAPNEVILLEDLKVEGFTIMDRMKSLSNECVTRVLKNLAIFHSLSFALRHKDPESFKYFKDHFEDMWGKLVDLPPEEQASFEQMENVSINMLDDPKHKDMIKTKVSQMPARTAKMTAYEHESPYSVIQHGDSWTNNILFKFEGKDLKQSIMIDYQLSKISSPANDLLYMIFNCTDHETRINNYYDWLDYYHAELGKSLEMYGFKVDNVYPRSQLDADLKRYAELAFGCNILISGILTANPEEASKFKDAFSASDADDISEALTNIHDETAVLLKKRLVGLIDSYIAFDLF</sequence>
<evidence type="ECO:0000313" key="3">
    <source>
        <dbReference type="RefSeq" id="XP_022823363.1"/>
    </source>
</evidence>
<dbReference type="SMART" id="SM00587">
    <property type="entry name" value="CHK"/>
    <property type="match status" value="1"/>
</dbReference>